<feature type="binding site" evidence="8">
    <location>
        <position position="94"/>
    </location>
    <ligand>
        <name>UDP-N-acetyl-alpha-D-glucosamine</name>
        <dbReference type="ChEBI" id="CHEBI:57705"/>
    </ligand>
</feature>
<gene>
    <name evidence="10" type="primary">murAA</name>
    <name evidence="8" type="synonym">murA</name>
    <name evidence="10" type="ORF">PAESOLCIP111_03551</name>
</gene>
<evidence type="ECO:0000256" key="4">
    <source>
        <dbReference type="ARBA" id="ARBA00022960"/>
    </source>
</evidence>
<dbReference type="NCBIfam" id="NF009470">
    <property type="entry name" value="PRK12830.1"/>
    <property type="match status" value="1"/>
</dbReference>
<dbReference type="InterPro" id="IPR005750">
    <property type="entry name" value="UDP_GlcNAc_COvinyl_MurA"/>
</dbReference>
<name>A0A916K3U4_9BACL</name>
<comment type="caution">
    <text evidence="8">Lacks conserved residue(s) required for the propagation of feature annotation.</text>
</comment>
<dbReference type="CDD" id="cd01555">
    <property type="entry name" value="UdpNAET"/>
    <property type="match status" value="1"/>
</dbReference>
<dbReference type="NCBIfam" id="NF006873">
    <property type="entry name" value="PRK09369.1"/>
    <property type="match status" value="1"/>
</dbReference>
<dbReference type="GO" id="GO:0009252">
    <property type="term" value="P:peptidoglycan biosynthetic process"/>
    <property type="evidence" value="ECO:0007669"/>
    <property type="project" value="UniProtKB-UniRule"/>
</dbReference>
<accession>A0A916K3U4</accession>
<keyword evidence="3 8" id="KW-0808">Transferase</keyword>
<evidence type="ECO:0000313" key="11">
    <source>
        <dbReference type="Proteomes" id="UP000693672"/>
    </source>
</evidence>
<dbReference type="NCBIfam" id="TIGR01072">
    <property type="entry name" value="murA"/>
    <property type="match status" value="1"/>
</dbReference>
<dbReference type="EC" id="2.5.1.7" evidence="8"/>
<keyword evidence="1 8" id="KW-0963">Cytoplasm</keyword>
<evidence type="ECO:0000256" key="8">
    <source>
        <dbReference type="HAMAP-Rule" id="MF_00111"/>
    </source>
</evidence>
<dbReference type="Pfam" id="PF00275">
    <property type="entry name" value="EPSP_synthase"/>
    <property type="match status" value="1"/>
</dbReference>
<dbReference type="GO" id="GO:0019277">
    <property type="term" value="P:UDP-N-acetylgalactosamine biosynthetic process"/>
    <property type="evidence" value="ECO:0007669"/>
    <property type="project" value="InterPro"/>
</dbReference>
<feature type="binding site" evidence="8">
    <location>
        <begin position="123"/>
        <end position="127"/>
    </location>
    <ligand>
        <name>UDP-N-acetyl-alpha-D-glucosamine</name>
        <dbReference type="ChEBI" id="CHEBI:57705"/>
    </ligand>
</feature>
<evidence type="ECO:0000256" key="3">
    <source>
        <dbReference type="ARBA" id="ARBA00022679"/>
    </source>
</evidence>
<dbReference type="GO" id="GO:0051301">
    <property type="term" value="P:cell division"/>
    <property type="evidence" value="ECO:0007669"/>
    <property type="project" value="UniProtKB-KW"/>
</dbReference>
<keyword evidence="11" id="KW-1185">Reference proteome</keyword>
<keyword evidence="6 8" id="KW-0131">Cell cycle</keyword>
<keyword evidence="2 8" id="KW-0132">Cell division</keyword>
<protein>
    <recommendedName>
        <fullName evidence="8">UDP-N-acetylglucosamine 1-carboxyvinyltransferase</fullName>
        <ecNumber evidence="8">2.5.1.7</ecNumber>
    </recommendedName>
    <alternativeName>
        <fullName evidence="8">Enoylpyruvate transferase</fullName>
    </alternativeName>
    <alternativeName>
        <fullName evidence="8">UDP-N-acetylglucosamine enolpyruvyl transferase</fullName>
        <shortName evidence="8">EPT</shortName>
    </alternativeName>
</protein>
<feature type="domain" description="Enolpyruvate transferase" evidence="9">
    <location>
        <begin position="7"/>
        <end position="408"/>
    </location>
</feature>
<evidence type="ECO:0000256" key="5">
    <source>
        <dbReference type="ARBA" id="ARBA00022984"/>
    </source>
</evidence>
<comment type="caution">
    <text evidence="10">The sequence shown here is derived from an EMBL/GenBank/DDBJ whole genome shotgun (WGS) entry which is preliminary data.</text>
</comment>
<dbReference type="Proteomes" id="UP000693672">
    <property type="component" value="Unassembled WGS sequence"/>
</dbReference>
<dbReference type="InterPro" id="IPR001986">
    <property type="entry name" value="Enolpyruvate_Tfrase_dom"/>
</dbReference>
<proteinExistence type="inferred from homology"/>
<evidence type="ECO:0000256" key="7">
    <source>
        <dbReference type="ARBA" id="ARBA00023316"/>
    </source>
</evidence>
<feature type="modified residue" description="2-(S-cysteinyl)pyruvic acid O-phosphothioketal" evidence="8">
    <location>
        <position position="118"/>
    </location>
</feature>
<reference evidence="10" key="1">
    <citation type="submission" date="2021-06" db="EMBL/GenBank/DDBJ databases">
        <authorList>
            <person name="Criscuolo A."/>
        </authorList>
    </citation>
    <scope>NUCLEOTIDE SEQUENCE</scope>
    <source>
        <strain evidence="10">CIP111600</strain>
    </source>
</reference>
<keyword evidence="8" id="KW-0670">Pyruvate</keyword>
<evidence type="ECO:0000256" key="2">
    <source>
        <dbReference type="ARBA" id="ARBA00022618"/>
    </source>
</evidence>
<dbReference type="GO" id="GO:0008360">
    <property type="term" value="P:regulation of cell shape"/>
    <property type="evidence" value="ECO:0007669"/>
    <property type="project" value="UniProtKB-KW"/>
</dbReference>
<keyword evidence="5 8" id="KW-0573">Peptidoglycan synthesis</keyword>
<feature type="binding site" evidence="8">
    <location>
        <begin position="23"/>
        <end position="24"/>
    </location>
    <ligand>
        <name>phosphoenolpyruvate</name>
        <dbReference type="ChEBI" id="CHEBI:58702"/>
    </ligand>
</feature>
<dbReference type="InterPro" id="IPR050068">
    <property type="entry name" value="MurA_subfamily"/>
</dbReference>
<dbReference type="PANTHER" id="PTHR43783">
    <property type="entry name" value="UDP-N-ACETYLGLUCOSAMINE 1-CARBOXYVINYLTRANSFERASE"/>
    <property type="match status" value="1"/>
</dbReference>
<feature type="binding site" evidence="8">
    <location>
        <position position="329"/>
    </location>
    <ligand>
        <name>UDP-N-acetyl-alpha-D-glucosamine</name>
        <dbReference type="ChEBI" id="CHEBI:57705"/>
    </ligand>
</feature>
<dbReference type="GO" id="GO:0071555">
    <property type="term" value="P:cell wall organization"/>
    <property type="evidence" value="ECO:0007669"/>
    <property type="project" value="UniProtKB-KW"/>
</dbReference>
<evidence type="ECO:0000256" key="6">
    <source>
        <dbReference type="ARBA" id="ARBA00023306"/>
    </source>
</evidence>
<dbReference type="HAMAP" id="MF_00111">
    <property type="entry name" value="MurA"/>
    <property type="match status" value="1"/>
</dbReference>
<dbReference type="EMBL" id="CAJVAS010000015">
    <property type="protein sequence ID" value="CAG7634280.1"/>
    <property type="molecule type" value="Genomic_DNA"/>
</dbReference>
<dbReference type="AlphaFoldDB" id="A0A916K3U4"/>
<evidence type="ECO:0000256" key="1">
    <source>
        <dbReference type="ARBA" id="ARBA00022490"/>
    </source>
</evidence>
<feature type="active site" description="Proton donor" evidence="8">
    <location>
        <position position="118"/>
    </location>
</feature>
<organism evidence="10 11">
    <name type="scientific">Paenibacillus solanacearum</name>
    <dbReference type="NCBI Taxonomy" id="2048548"/>
    <lineage>
        <taxon>Bacteria</taxon>
        <taxon>Bacillati</taxon>
        <taxon>Bacillota</taxon>
        <taxon>Bacilli</taxon>
        <taxon>Bacillales</taxon>
        <taxon>Paenibacillaceae</taxon>
        <taxon>Paenibacillus</taxon>
    </lineage>
</organism>
<keyword evidence="7 8" id="KW-0961">Cell wall biogenesis/degradation</keyword>
<comment type="similarity">
    <text evidence="8">Belongs to the EPSP synthase family. MurA subfamily.</text>
</comment>
<feature type="binding site" evidence="8">
    <location>
        <position position="307"/>
    </location>
    <ligand>
        <name>UDP-N-acetyl-alpha-D-glucosamine</name>
        <dbReference type="ChEBI" id="CHEBI:57705"/>
    </ligand>
</feature>
<comment type="subcellular location">
    <subcellularLocation>
        <location evidence="8">Cytoplasm</location>
    </subcellularLocation>
</comment>
<evidence type="ECO:0000259" key="9">
    <source>
        <dbReference type="Pfam" id="PF00275"/>
    </source>
</evidence>
<comment type="function">
    <text evidence="8">Cell wall formation. Adds enolpyruvyl to UDP-N-acetylglucosamine.</text>
</comment>
<dbReference type="PANTHER" id="PTHR43783:SF1">
    <property type="entry name" value="UDP-N-ACETYLGLUCOSAMINE 1-CARBOXYVINYLTRANSFERASE"/>
    <property type="match status" value="1"/>
</dbReference>
<dbReference type="FunFam" id="3.65.10.10:FF:000001">
    <property type="entry name" value="UDP-N-acetylglucosamine 1-carboxyvinyltransferase"/>
    <property type="match status" value="1"/>
</dbReference>
<sequence>MMSKIIVRGGKKLSGRVRIHGAKNAVLPIIAASILGSEGESVIHDAPPLDDVNVINQVLESLGIEVEYKDESIRVNAKHVRTCEASYELVRKMRASFLVMGPLLTRMGHARISLPGGCAIGTRPIDQHLKGFEAMGANIELGQGYIEARVSGKLKGAKIYLDVASVGATENIMMAATLAEGTTLIENAAKEPEIVDLANYLNAMGAKIRGAGTGLIRIDGVEWLTGAVHTVIPDRIEAGTYMIAAAITRSDLFIEGAIADHLRPVISKMQEMGVQINEDENGLRVYADRPLRAVDVKTLPYPGFPTDMQSQMMALLLVAEGTGIVTETVFENRFMHVEQMANMNAQIKVDGRTAVVSGGNRLRGAKVCASDLRAGAALILAALAAEGDTEITGLHHIDRGYVDITEKLAQLGADIQRVPLEVIELEEEETALPLFAVQPSLA</sequence>
<dbReference type="GO" id="GO:0008760">
    <property type="term" value="F:UDP-N-acetylglucosamine 1-carboxyvinyltransferase activity"/>
    <property type="evidence" value="ECO:0007669"/>
    <property type="project" value="UniProtKB-UniRule"/>
</dbReference>
<keyword evidence="4 8" id="KW-0133">Cell shape</keyword>
<comment type="pathway">
    <text evidence="8">Cell wall biogenesis; peptidoglycan biosynthesis.</text>
</comment>
<dbReference type="GO" id="GO:0005737">
    <property type="term" value="C:cytoplasm"/>
    <property type="evidence" value="ECO:0007669"/>
    <property type="project" value="UniProtKB-SubCell"/>
</dbReference>
<comment type="catalytic activity">
    <reaction evidence="8">
        <text>phosphoenolpyruvate + UDP-N-acetyl-alpha-D-glucosamine = UDP-N-acetyl-3-O-(1-carboxyvinyl)-alpha-D-glucosamine + phosphate</text>
        <dbReference type="Rhea" id="RHEA:18681"/>
        <dbReference type="ChEBI" id="CHEBI:43474"/>
        <dbReference type="ChEBI" id="CHEBI:57705"/>
        <dbReference type="ChEBI" id="CHEBI:58702"/>
        <dbReference type="ChEBI" id="CHEBI:68483"/>
        <dbReference type="EC" id="2.5.1.7"/>
    </reaction>
</comment>
<evidence type="ECO:0000313" key="10">
    <source>
        <dbReference type="EMBL" id="CAG7634280.1"/>
    </source>
</evidence>